<dbReference type="eggNOG" id="KOG1786">
    <property type="taxonomic scope" value="Eukaryota"/>
</dbReference>
<feature type="region of interest" description="Disordered" evidence="2">
    <location>
        <begin position="1871"/>
        <end position="1893"/>
    </location>
</feature>
<dbReference type="InterPro" id="IPR016024">
    <property type="entry name" value="ARM-type_fold"/>
</dbReference>
<dbReference type="EMBL" id="AKHW03005917">
    <property type="protein sequence ID" value="KYO25178.1"/>
    <property type="molecule type" value="Genomic_DNA"/>
</dbReference>
<dbReference type="InterPro" id="IPR051944">
    <property type="entry name" value="BEACH_domain_protein"/>
</dbReference>
<dbReference type="GO" id="GO:0019882">
    <property type="term" value="P:antigen processing and presentation"/>
    <property type="evidence" value="ECO:0007669"/>
    <property type="project" value="TreeGrafter"/>
</dbReference>
<dbReference type="SUPFAM" id="SSF50729">
    <property type="entry name" value="PH domain-like"/>
    <property type="match status" value="1"/>
</dbReference>
<sequence>MEVSKSGCRSAYIMDVREELPTQQDDLLDGTKQKQFPDNGSDVDATVQPESHEEGEHQCSVLLWEMLAKQFLEYEQAAPFLIPEEQQRRLLDFLPHFLKAWEQSAGIVSFPVQLLASEVSKLLTKEIRKKLNGKPAEEARLAVGQLLQQKGEAEDDSMLLRSVHLLSQTDSGTLWNIISSGLPVALMQCLYLFFTFLPTKACSEEANKDDPEVQEMLIQIMLSMYREQQGVEQLLTAPELQSLIIATASLWDNCSLSWKAPTGRVLRAISKAQTKNSIMYLQAMDCIKIAIQNLFKLADTLPACDMCEAVSIVLCFVKDSYPISPALLLEFENNDGYQLLLKILLRCEDLPHDEGQLYLEEVLDIMTCLTVCGKTELKVSGNIAHPQLSHFDLEQRQSSGLTVKNLQAFQVLQSIFQKTNKQNLCKRILSAMKTIWTWDLMNFFLLEWTLQPISQFVDIIHLKTDLVQIQFFELVESVVLELSYIPHEILKKVQCLIKENLVPLCTLAALRCLCSITKRDLLFTDIFRDSGLLGLLLAQLRKQAKILRKTAGTEAPSPEQGTEKELTCVMLKMVSALVVGSVRNAVVLKDYGMVPYIKIFLDVECYRSDTLSILEQLSVINTEEYMSIIIGALCSSTQGELNLKLDLLKSLLRILENPKSRSAFRTCSGFNGLLSLLADMEGALRDPPSGLWATLGRSHILELIFYTLKGIAAALHLDPVNSRFFQRNGFFEKMAEDLGLLGCFWTQEGKQISTCLEKTRTFMEFLNAAFCSSESFPTWLKNCIQILRFLDHMVKGTLHLESCFMDIKLGVEGSSAGSLEGQYVQQEVQSGSFKQLDNKLAVSDYRPWADSEERLEGGNCSIVHPGAVCVMVRLLPKLYREEHAQLSQEIQCAVADHIQSLVKSEKSRQVMCGSSLLSAIINSCQAALINDGNPLHLPLIRIFEKLASQSIEPDVLRKFLWLEASLPAVSGGSTKRILVPSGQEDGLGKAAWNKSLEVATMDKSVVPPPATNSSWVRRGSAVALQTAMSLISMTSPRNFQLHNTSLAPSFVEFDMSAEGYGCLFLPTLATVLGPNTEQSISGGVGKGARLFPPLGGLTFSSWFLVSRFGLAYDTHPIRFLSVVRHMSRTEQEFVCFSVSFSPQNRSLIISTEETAFQPLDIMEPEGEVPAPSVVPVQVQFGCGKLLVTGQWHHLVVTVAKEMKRNCIVSAYINGQMLGSAKMQYLQPLPGGCISMESSSFVDVYGYIATPQVWKQKSSLTWRLGPTYLLDEPVCLETLEVINKLGPRYCSSFQAVQLQGEDQSSQPHVMALMAEEKISFGINAVCSSVTTIQDIKCCYNEVDGRLIAKEMGIMSRDSSTPVFLARNVTGHLSGPLRTIGSVAVGQYGVRVFQSSPAANSLNFIGGPAILLGLIAMGRDDHAMYAAVKVLNSVLNSNPMSEKLMRHIGGYQVLAYLLKRKTHLLNNRILQLVLSIVGTAELGFESSAIKNCGAFQYVLCNFELWLNAPENLDLAVFSHLMEILKSSRDGNWNAEVAYQVQMVPKLIFLFNDTEISCSRVTIVCSIISHLLQGCFNTKDILRIGLYLVYTLKPSSVDENQIGLEGAFDGQEEALSQTSGKTIWLRNQLLKTLLDVMHSDKLHLSSKLQEEMFSTLGPDWFLLFTQSHLHSSTVVLGVKLLLCFLHNHTLLNMFKEGVVAGHWLENSSKGLDILMDNLKTGSPMPDPGPYLIFGFTVLQTSLCKHTHIPEIYLLVAGLFLATPQCEPPEAAKSDLDSMLQWLLQNHCRENILTAGLCMEAAALLLEMVKSMVNEPGAGTENSWEMVYPGNVIQFLCLIYHSYPQDPVWCSSDFLKALAMIVFYSGMHGTCKSSSASDGSVAAEENGCGDPSAAPLPPHPAKKQVWDFVRILLMESLLSIPANKQGHPFELFLEASSEDSTSEQKRHFQTKVLLSAMDIFHVISQEAGKTRPRGNSDPRSGLEAAAPTSVVNVVCFTQKLVDKLYSGMFAEESKQVLIFIAEQIMEVMKHTFSQKETILNTLYSSLNRVILYCLSRPQQLLPEQLSLLNILKVLQEKWDVTCATYNSNINFIICLMHCLCQLNSRSYPEGFGVDAKPRLASYRQIFLAPSEEEKCRRDDLPAPDEVQQEILKIIDVIWRQLISQRQQVLEDTYKMDLSVKAGDREREVKILEITPLWEEMMAKAWQNFIASEKKALQSKTMSGQSKHNSWTESWSSAMRLIPGRNTKETGCKSEGFVPCMEKYRRSGQELYASLYKDHVQMLQCSYSKAAKDWAALEEQLFSRGGLWGSVLGLSTPHSELDWYEGPARMRKRIRQQGAHRTMMRMMSEVHRNESTSSQEGNQEELMVNEAEREMDEKETDCNQLTFFPALHESFHSEDFLELCIERQIILQEFVESEKVTSKYSVVIVQGHVASEGVLLFGKEHFYICEHFTLSQLEEVYCTRHCLSSISDPFIFSLCHKDQSLGGQACTRYSYSDIKEIHPLRFLLQEIALEIFFKNGYSKFLVFHDSDRNKVFKRFCSFQSVLKAKGITEESLNISLRVSNLAAADQWIVVCLAGKLVASWNNKH</sequence>
<feature type="region of interest" description="Disordered" evidence="2">
    <location>
        <begin position="23"/>
        <end position="54"/>
    </location>
</feature>
<feature type="domain" description="BEACH-type PH" evidence="3">
    <location>
        <begin position="2410"/>
        <end position="2535"/>
    </location>
</feature>
<dbReference type="SUPFAM" id="SSF49899">
    <property type="entry name" value="Concanavalin A-like lectins/glucanases"/>
    <property type="match status" value="1"/>
</dbReference>
<accession>A0A151MKX0</accession>
<dbReference type="InterPro" id="IPR011993">
    <property type="entry name" value="PH-like_dom_sf"/>
</dbReference>
<dbReference type="Proteomes" id="UP000050525">
    <property type="component" value="Unassembled WGS sequence"/>
</dbReference>
<dbReference type="InterPro" id="IPR013320">
    <property type="entry name" value="ConA-like_dom_sf"/>
</dbReference>
<dbReference type="PANTHER" id="PTHR46108">
    <property type="entry name" value="BLUE CHEESE"/>
    <property type="match status" value="1"/>
</dbReference>
<gene>
    <name evidence="4" type="ORF">Y1Q_0001797</name>
</gene>
<dbReference type="SUPFAM" id="SSF48371">
    <property type="entry name" value="ARM repeat"/>
    <property type="match status" value="1"/>
</dbReference>
<name>A0A151MKX0_ALLMI</name>
<dbReference type="InterPro" id="IPR031570">
    <property type="entry name" value="NBEA/BDCP_DUF4704"/>
</dbReference>
<dbReference type="Pfam" id="PF14844">
    <property type="entry name" value="PH_BEACH"/>
    <property type="match status" value="1"/>
</dbReference>
<dbReference type="Gene3D" id="2.30.29.30">
    <property type="entry name" value="Pleckstrin-homology domain (PH domain)/Phosphotyrosine-binding domain (PTB)"/>
    <property type="match status" value="1"/>
</dbReference>
<dbReference type="Pfam" id="PF15787">
    <property type="entry name" value="DUF4704"/>
    <property type="match status" value="1"/>
</dbReference>
<keyword evidence="5" id="KW-1185">Reference proteome</keyword>
<organism evidence="4 5">
    <name type="scientific">Alligator mississippiensis</name>
    <name type="common">American alligator</name>
    <dbReference type="NCBI Taxonomy" id="8496"/>
    <lineage>
        <taxon>Eukaryota</taxon>
        <taxon>Metazoa</taxon>
        <taxon>Chordata</taxon>
        <taxon>Craniata</taxon>
        <taxon>Vertebrata</taxon>
        <taxon>Euteleostomi</taxon>
        <taxon>Archelosauria</taxon>
        <taxon>Archosauria</taxon>
        <taxon>Crocodylia</taxon>
        <taxon>Alligatoridae</taxon>
        <taxon>Alligatorinae</taxon>
        <taxon>Alligator</taxon>
    </lineage>
</organism>
<protein>
    <recommendedName>
        <fullName evidence="3">BEACH-type PH domain-containing protein</fullName>
    </recommendedName>
</protein>
<keyword evidence="1" id="KW-0853">WD repeat</keyword>
<dbReference type="STRING" id="8496.A0A151MKX0"/>
<evidence type="ECO:0000313" key="4">
    <source>
        <dbReference type="EMBL" id="KYO25178.1"/>
    </source>
</evidence>
<evidence type="ECO:0000259" key="3">
    <source>
        <dbReference type="PROSITE" id="PS51783"/>
    </source>
</evidence>
<reference evidence="4 5" key="1">
    <citation type="journal article" date="2012" name="Genome Biol.">
        <title>Sequencing three crocodilian genomes to illuminate the evolution of archosaurs and amniotes.</title>
        <authorList>
            <person name="St John J.A."/>
            <person name="Braun E.L."/>
            <person name="Isberg S.R."/>
            <person name="Miles L.G."/>
            <person name="Chong A.Y."/>
            <person name="Gongora J."/>
            <person name="Dalzell P."/>
            <person name="Moran C."/>
            <person name="Bed'hom B."/>
            <person name="Abzhanov A."/>
            <person name="Burgess S.C."/>
            <person name="Cooksey A.M."/>
            <person name="Castoe T.A."/>
            <person name="Crawford N.G."/>
            <person name="Densmore L.D."/>
            <person name="Drew J.C."/>
            <person name="Edwards S.V."/>
            <person name="Faircloth B.C."/>
            <person name="Fujita M.K."/>
            <person name="Greenwold M.J."/>
            <person name="Hoffmann F.G."/>
            <person name="Howard J.M."/>
            <person name="Iguchi T."/>
            <person name="Janes D.E."/>
            <person name="Khan S.Y."/>
            <person name="Kohno S."/>
            <person name="de Koning A.J."/>
            <person name="Lance S.L."/>
            <person name="McCarthy F.M."/>
            <person name="McCormack J.E."/>
            <person name="Merchant M.E."/>
            <person name="Peterson D.G."/>
            <person name="Pollock D.D."/>
            <person name="Pourmand N."/>
            <person name="Raney B.J."/>
            <person name="Roessler K.A."/>
            <person name="Sanford J.R."/>
            <person name="Sawyer R.H."/>
            <person name="Schmidt C.J."/>
            <person name="Triplett E.W."/>
            <person name="Tuberville T.D."/>
            <person name="Venegas-Anaya M."/>
            <person name="Howard J.T."/>
            <person name="Jarvis E.D."/>
            <person name="Guillette L.J.Jr."/>
            <person name="Glenn T.C."/>
            <person name="Green R.E."/>
            <person name="Ray D.A."/>
        </authorList>
    </citation>
    <scope>NUCLEOTIDE SEQUENCE [LARGE SCALE GENOMIC DNA]</scope>
    <source>
        <strain evidence="4">KSC_2009_1</strain>
    </source>
</reference>
<dbReference type="PROSITE" id="PS51783">
    <property type="entry name" value="PH_BEACH"/>
    <property type="match status" value="1"/>
</dbReference>
<comment type="caution">
    <text evidence="4">The sequence shown here is derived from an EMBL/GenBank/DDBJ whole genome shotgun (WGS) entry which is preliminary data.</text>
</comment>
<dbReference type="PANTHER" id="PTHR46108:SF3">
    <property type="entry name" value="WD REPEAT- AND FYVE DOMAIN-CONTAINING PROTEIN 4"/>
    <property type="match status" value="1"/>
</dbReference>
<dbReference type="eggNOG" id="KOG1788">
    <property type="taxonomic scope" value="Eukaryota"/>
</dbReference>
<dbReference type="InterPro" id="IPR023362">
    <property type="entry name" value="PH-BEACH_dom"/>
</dbReference>
<proteinExistence type="predicted"/>
<dbReference type="CDD" id="cd01201">
    <property type="entry name" value="PH_BEACH"/>
    <property type="match status" value="1"/>
</dbReference>
<evidence type="ECO:0000256" key="2">
    <source>
        <dbReference type="SAM" id="MobiDB-lite"/>
    </source>
</evidence>
<evidence type="ECO:0000256" key="1">
    <source>
        <dbReference type="ARBA" id="ARBA00022574"/>
    </source>
</evidence>
<evidence type="ECO:0000313" key="5">
    <source>
        <dbReference type="Proteomes" id="UP000050525"/>
    </source>
</evidence>